<dbReference type="eggNOG" id="KOG0017">
    <property type="taxonomic scope" value="Eukaryota"/>
</dbReference>
<keyword evidence="3" id="KW-1185">Reference proteome</keyword>
<feature type="domain" description="Retrovirus-related Pol polyprotein from transposon TNT 1-94-like beta-barrel" evidence="2">
    <location>
        <begin position="192"/>
        <end position="268"/>
    </location>
</feature>
<dbReference type="InterPro" id="IPR029472">
    <property type="entry name" value="Copia-like_N"/>
</dbReference>
<dbReference type="PANTHER" id="PTHR37610:SF78">
    <property type="entry name" value="GAG-POLYPEPTIDE OF LTR COPIA-TYPE-RELATED"/>
    <property type="match status" value="1"/>
</dbReference>
<reference evidence="4" key="2">
    <citation type="submission" date="2025-08" db="UniProtKB">
        <authorList>
            <consortium name="RefSeq"/>
        </authorList>
    </citation>
    <scope>IDENTIFICATION</scope>
    <source>
        <tissue evidence="4">Leaf</tissue>
    </source>
</reference>
<organism evidence="3 4">
    <name type="scientific">Nicotiana sylvestris</name>
    <name type="common">Wood tobacco</name>
    <name type="synonym">South American tobacco</name>
    <dbReference type="NCBI Taxonomy" id="4096"/>
    <lineage>
        <taxon>Eukaryota</taxon>
        <taxon>Viridiplantae</taxon>
        <taxon>Streptophyta</taxon>
        <taxon>Embryophyta</taxon>
        <taxon>Tracheophyta</taxon>
        <taxon>Spermatophyta</taxon>
        <taxon>Magnoliopsida</taxon>
        <taxon>eudicotyledons</taxon>
        <taxon>Gunneridae</taxon>
        <taxon>Pentapetalae</taxon>
        <taxon>asterids</taxon>
        <taxon>lamiids</taxon>
        <taxon>Solanales</taxon>
        <taxon>Solanaceae</taxon>
        <taxon>Nicotianoideae</taxon>
        <taxon>Nicotianeae</taxon>
        <taxon>Nicotiana</taxon>
    </lineage>
</organism>
<evidence type="ECO:0000259" key="2">
    <source>
        <dbReference type="Pfam" id="PF22936"/>
    </source>
</evidence>
<dbReference type="PANTHER" id="PTHR37610">
    <property type="entry name" value="CCHC-TYPE DOMAIN-CONTAINING PROTEIN"/>
    <property type="match status" value="1"/>
</dbReference>
<name>A0A1U7VI55_NICSY</name>
<dbReference type="InterPro" id="IPR054722">
    <property type="entry name" value="PolX-like_BBD"/>
</dbReference>
<sequence length="345" mass="38108">MAIGEEMLVETSFPATTTTGTTVFPSIDHNHPLFLQATYTPGSTLISLQLTGSDNHALWSGSMRIGLLGKSKLDFVDGRFLKSKFEPELHDQWEKVNVVVQMQLGQGHTKENCYKLYGYPSDFKGKKKGHSPGVCANSVSSPIFPIAAEAEQYQQILQMLSKGNEEGLESSAKLVVVGTLITLMSNYIKHNWNIDTGASNHMTSNLDALTSCQAIPSSKRCTIQLPTGNVVYVSYKGTSSVLRNKSISNVLYIPDFRYNLLLVSQLTKELQCTVAFFPEFCIFQDFYSGQVKEIGKEEHGLYILQGGPSQYSATTPENKYAHTSNLLDSELVWHGNSSLPCTCSY</sequence>
<dbReference type="AlphaFoldDB" id="A0A1U7VI55"/>
<evidence type="ECO:0000313" key="3">
    <source>
        <dbReference type="Proteomes" id="UP000189701"/>
    </source>
</evidence>
<feature type="domain" description="Retrotransposon Copia-like N-terminal" evidence="1">
    <location>
        <begin position="41"/>
        <end position="79"/>
    </location>
</feature>
<protein>
    <submittedName>
        <fullName evidence="4">Uncharacterized protein LOC104214084</fullName>
    </submittedName>
</protein>
<accession>A0A1U7VI55</accession>
<evidence type="ECO:0000259" key="1">
    <source>
        <dbReference type="Pfam" id="PF14244"/>
    </source>
</evidence>
<proteinExistence type="predicted"/>
<evidence type="ECO:0000313" key="4">
    <source>
        <dbReference type="RefSeq" id="XP_009761999.1"/>
    </source>
</evidence>
<dbReference type="Proteomes" id="UP000189701">
    <property type="component" value="Unplaced"/>
</dbReference>
<reference evidence="3" key="1">
    <citation type="journal article" date="2013" name="Genome Biol.">
        <title>Reference genomes and transcriptomes of Nicotiana sylvestris and Nicotiana tomentosiformis.</title>
        <authorList>
            <person name="Sierro N."/>
            <person name="Battey J.N."/>
            <person name="Ouadi S."/>
            <person name="Bovet L."/>
            <person name="Goepfert S."/>
            <person name="Bakaher N."/>
            <person name="Peitsch M.C."/>
            <person name="Ivanov N.V."/>
        </authorList>
    </citation>
    <scope>NUCLEOTIDE SEQUENCE [LARGE SCALE GENOMIC DNA]</scope>
</reference>
<gene>
    <name evidence="4" type="primary">LOC104214084</name>
</gene>
<dbReference type="Pfam" id="PF22936">
    <property type="entry name" value="Pol_BBD"/>
    <property type="match status" value="1"/>
</dbReference>
<dbReference type="Pfam" id="PF14244">
    <property type="entry name" value="Retrotran_gag_3"/>
    <property type="match status" value="1"/>
</dbReference>
<dbReference type="RefSeq" id="XP_009761999.1">
    <property type="nucleotide sequence ID" value="XM_009763697.1"/>
</dbReference>